<keyword evidence="4 7" id="KW-0324">Glycolysis</keyword>
<protein>
    <recommendedName>
        <fullName evidence="7">Glucose-6-phosphate isomerase</fullName>
        <shortName evidence="7">GPI</shortName>
        <ecNumber evidence="7">5.3.1.9</ecNumber>
    </recommendedName>
    <alternativeName>
        <fullName evidence="7">Phosphoglucose isomerase</fullName>
        <shortName evidence="7">PGI</shortName>
    </alternativeName>
    <alternativeName>
        <fullName evidence="7">Phosphohexose isomerase</fullName>
        <shortName evidence="7">PHI</shortName>
    </alternativeName>
</protein>
<dbReference type="Pfam" id="PF00342">
    <property type="entry name" value="PGI"/>
    <property type="match status" value="1"/>
</dbReference>
<dbReference type="InterPro" id="IPR023096">
    <property type="entry name" value="G6P_Isomerase_C"/>
</dbReference>
<dbReference type="CDD" id="cd05015">
    <property type="entry name" value="SIS_PGI_1"/>
    <property type="match status" value="1"/>
</dbReference>
<gene>
    <name evidence="7" type="primary">pgi</name>
    <name evidence="9" type="ORF">AB835_10470</name>
</gene>
<proteinExistence type="inferred from homology"/>
<feature type="active site" evidence="7">
    <location>
        <position position="377"/>
    </location>
</feature>
<evidence type="ECO:0000256" key="3">
    <source>
        <dbReference type="ARBA" id="ARBA00022432"/>
    </source>
</evidence>
<evidence type="ECO:0000256" key="2">
    <source>
        <dbReference type="ARBA" id="ARBA00006604"/>
    </source>
</evidence>
<dbReference type="PROSITE" id="PS00174">
    <property type="entry name" value="P_GLUCOSE_ISOMERASE_2"/>
    <property type="match status" value="1"/>
</dbReference>
<dbReference type="InterPro" id="IPR046348">
    <property type="entry name" value="SIS_dom_sf"/>
</dbReference>
<dbReference type="SUPFAM" id="SSF53697">
    <property type="entry name" value="SIS domain"/>
    <property type="match status" value="1"/>
</dbReference>
<dbReference type="Gene3D" id="1.10.1390.10">
    <property type="match status" value="1"/>
</dbReference>
<dbReference type="GO" id="GO:0006096">
    <property type="term" value="P:glycolytic process"/>
    <property type="evidence" value="ECO:0007669"/>
    <property type="project" value="UniProtKB-UniRule"/>
</dbReference>
<dbReference type="InterPro" id="IPR035482">
    <property type="entry name" value="SIS_PGI_2"/>
</dbReference>
<dbReference type="PANTHER" id="PTHR11469:SF1">
    <property type="entry name" value="GLUCOSE-6-PHOSPHATE ISOMERASE"/>
    <property type="match status" value="1"/>
</dbReference>
<comment type="similarity">
    <text evidence="2 7 8">Belongs to the GPI family.</text>
</comment>
<dbReference type="EMBL" id="MDLC01000038">
    <property type="protein sequence ID" value="ODS23137.1"/>
    <property type="molecule type" value="Genomic_DNA"/>
</dbReference>
<dbReference type="NCBIfam" id="NF001211">
    <property type="entry name" value="PRK00179.1"/>
    <property type="match status" value="1"/>
</dbReference>
<comment type="pathway">
    <text evidence="7">Carbohydrate biosynthesis; gluconeogenesis.</text>
</comment>
<dbReference type="GO" id="GO:0048029">
    <property type="term" value="F:monosaccharide binding"/>
    <property type="evidence" value="ECO:0007669"/>
    <property type="project" value="TreeGrafter"/>
</dbReference>
<organism evidence="9 10">
    <name type="scientific">Candidatus Endobugula sertula</name>
    <name type="common">Bugula neritina bacterial symbiont</name>
    <dbReference type="NCBI Taxonomy" id="62101"/>
    <lineage>
        <taxon>Bacteria</taxon>
        <taxon>Pseudomonadati</taxon>
        <taxon>Pseudomonadota</taxon>
        <taxon>Gammaproteobacteria</taxon>
        <taxon>Cellvibrionales</taxon>
        <taxon>Cellvibrionaceae</taxon>
        <taxon>Candidatus Endobugula</taxon>
    </lineage>
</organism>
<dbReference type="GO" id="GO:0051156">
    <property type="term" value="P:glucose 6-phosphate metabolic process"/>
    <property type="evidence" value="ECO:0007669"/>
    <property type="project" value="TreeGrafter"/>
</dbReference>
<dbReference type="GO" id="GO:0097367">
    <property type="term" value="F:carbohydrate derivative binding"/>
    <property type="evidence" value="ECO:0007669"/>
    <property type="project" value="InterPro"/>
</dbReference>
<comment type="subcellular location">
    <subcellularLocation>
        <location evidence="7">Cytoplasm</location>
    </subcellularLocation>
</comment>
<dbReference type="PROSITE" id="PS51463">
    <property type="entry name" value="P_GLUCOSE_ISOMERASE_3"/>
    <property type="match status" value="1"/>
</dbReference>
<dbReference type="Proteomes" id="UP000242502">
    <property type="component" value="Unassembled WGS sequence"/>
</dbReference>
<dbReference type="GO" id="GO:0006094">
    <property type="term" value="P:gluconeogenesis"/>
    <property type="evidence" value="ECO:0007669"/>
    <property type="project" value="UniProtKB-UniRule"/>
</dbReference>
<dbReference type="InterPro" id="IPR018189">
    <property type="entry name" value="Phosphoglucose_isomerase_CS"/>
</dbReference>
<dbReference type="AlphaFoldDB" id="A0A1D2QNI4"/>
<dbReference type="PROSITE" id="PS00765">
    <property type="entry name" value="P_GLUCOSE_ISOMERASE_1"/>
    <property type="match status" value="1"/>
</dbReference>
<evidence type="ECO:0000256" key="6">
    <source>
        <dbReference type="ARBA" id="ARBA00029321"/>
    </source>
</evidence>
<dbReference type="EC" id="5.3.1.9" evidence="7"/>
<evidence type="ECO:0000256" key="4">
    <source>
        <dbReference type="ARBA" id="ARBA00023152"/>
    </source>
</evidence>
<keyword evidence="3 7" id="KW-0312">Gluconeogenesis</keyword>
<keyword evidence="7" id="KW-0963">Cytoplasm</keyword>
<dbReference type="HAMAP" id="MF_00473">
    <property type="entry name" value="G6P_isomerase"/>
    <property type="match status" value="1"/>
</dbReference>
<dbReference type="PRINTS" id="PR00662">
    <property type="entry name" value="G6PISOMERASE"/>
</dbReference>
<dbReference type="UniPathway" id="UPA00109">
    <property type="reaction ID" value="UER00181"/>
</dbReference>
<name>A0A1D2QNI4_9GAMM</name>
<dbReference type="GO" id="GO:0004347">
    <property type="term" value="F:glucose-6-phosphate isomerase activity"/>
    <property type="evidence" value="ECO:0007669"/>
    <property type="project" value="UniProtKB-UniRule"/>
</dbReference>
<evidence type="ECO:0000313" key="9">
    <source>
        <dbReference type="EMBL" id="ODS23137.1"/>
    </source>
</evidence>
<evidence type="ECO:0000256" key="7">
    <source>
        <dbReference type="HAMAP-Rule" id="MF_00473"/>
    </source>
</evidence>
<dbReference type="InterPro" id="IPR001672">
    <property type="entry name" value="G6P_Isomerase"/>
</dbReference>
<comment type="caution">
    <text evidence="9">The sequence shown here is derived from an EMBL/GenBank/DDBJ whole genome shotgun (WGS) entry which is preliminary data.</text>
</comment>
<sequence>MKTSTKTLYAQLQQHQKTMKTLSLRRLFEDDSHRNDRFSAETSGIYFDYSKNHINSETLKLLCKFAEHRKLSQAMSDLLSGKHVNNTENRPALHTALRFQGKPKTEQEFMVAEAKKKMSRLVNSIETQQWLGFTGKPINTVINIGIGGSDLGPRMITQALSNYKKNVDVKFVANIDGADLCDTLIGADPETTLFIICSKSFTTLETLENAHSAKRWIQQQGCPDKQLKQHFIAISTNLPAAKDFGICDKNILPLWNWVGGRYSLWSTIGLSIALAIGMEHFEELLLGAHQMDKHYATAPLQNNLPVLAGLLSFWYSQFWGCSSYAVLPYAKRLSKLPTYLQQLDMESLGKNISKDGEPINTPTGTVTWGTEGSNSQHSFHQLLHQGNQLIPIDFIMAKKPMSPLIHQHAYLQACCIGQSQALLKGKTLADAETELRHQGLDEASIKTLAPHKVIIGNKPSNTILIEELSPQNLGSLISFYEHKVYTLGVLLNINPFDQWGVELGKQLSQPTYQAIIGKESNTLWDSSTNSLIKKARS</sequence>
<accession>A0A1D2QNI4</accession>
<reference evidence="9 10" key="1">
    <citation type="journal article" date="2016" name="Appl. Environ. Microbiol.">
        <title>Lack of Overt Genome Reduction in the Bryostatin-Producing Bryozoan Symbiont "Candidatus Endobugula sertula".</title>
        <authorList>
            <person name="Miller I.J."/>
            <person name="Vanee N."/>
            <person name="Fong S.S."/>
            <person name="Lim-Fong G.E."/>
            <person name="Kwan J.C."/>
        </authorList>
    </citation>
    <scope>NUCLEOTIDE SEQUENCE [LARGE SCALE GENOMIC DNA]</scope>
    <source>
        <strain evidence="9">AB1-4</strain>
    </source>
</reference>
<dbReference type="UniPathway" id="UPA00138"/>
<evidence type="ECO:0000256" key="5">
    <source>
        <dbReference type="ARBA" id="ARBA00023235"/>
    </source>
</evidence>
<feature type="active site" description="Proton donor" evidence="7">
    <location>
        <position position="346"/>
    </location>
</feature>
<evidence type="ECO:0000256" key="1">
    <source>
        <dbReference type="ARBA" id="ARBA00004926"/>
    </source>
</evidence>
<dbReference type="STRING" id="62101.AB835_10470"/>
<keyword evidence="5 7" id="KW-0413">Isomerase</keyword>
<feature type="active site" evidence="7">
    <location>
        <position position="505"/>
    </location>
</feature>
<dbReference type="CDD" id="cd05016">
    <property type="entry name" value="SIS_PGI_2"/>
    <property type="match status" value="1"/>
</dbReference>
<dbReference type="GO" id="GO:0005829">
    <property type="term" value="C:cytosol"/>
    <property type="evidence" value="ECO:0007669"/>
    <property type="project" value="TreeGrafter"/>
</dbReference>
<comment type="function">
    <text evidence="7">Catalyzes the reversible isomerization of glucose-6-phosphate to fructose-6-phosphate.</text>
</comment>
<dbReference type="InterPro" id="IPR035476">
    <property type="entry name" value="SIS_PGI_1"/>
</dbReference>
<comment type="catalytic activity">
    <reaction evidence="6 7 8">
        <text>alpha-D-glucose 6-phosphate = beta-D-fructose 6-phosphate</text>
        <dbReference type="Rhea" id="RHEA:11816"/>
        <dbReference type="ChEBI" id="CHEBI:57634"/>
        <dbReference type="ChEBI" id="CHEBI:58225"/>
        <dbReference type="EC" id="5.3.1.9"/>
    </reaction>
</comment>
<evidence type="ECO:0000313" key="10">
    <source>
        <dbReference type="Proteomes" id="UP000242502"/>
    </source>
</evidence>
<dbReference type="PANTHER" id="PTHR11469">
    <property type="entry name" value="GLUCOSE-6-PHOSPHATE ISOMERASE"/>
    <property type="match status" value="1"/>
</dbReference>
<evidence type="ECO:0000256" key="8">
    <source>
        <dbReference type="RuleBase" id="RU000612"/>
    </source>
</evidence>
<dbReference type="Gene3D" id="3.40.50.10490">
    <property type="entry name" value="Glucose-6-phosphate isomerase like protein, domain 1"/>
    <property type="match status" value="2"/>
</dbReference>
<comment type="pathway">
    <text evidence="1 7 8">Carbohydrate degradation; glycolysis; D-glyceraldehyde 3-phosphate and glycerone phosphate from D-glucose: step 2/4.</text>
</comment>